<sequence>MKRVLIFIFVLILLIGSVHASALFTLWKQGISAASPEAAKVISAADQIMEIQSLAQCATGLGAAACAEQIMTQKVMGQVYGEAIKAAC</sequence>
<evidence type="ECO:0000313" key="1">
    <source>
        <dbReference type="EMBL" id="GAG34553.1"/>
    </source>
</evidence>
<protein>
    <submittedName>
        <fullName evidence="1">Uncharacterized protein</fullName>
    </submittedName>
</protein>
<accession>X0XD33</accession>
<feature type="non-terminal residue" evidence="1">
    <location>
        <position position="88"/>
    </location>
</feature>
<dbReference type="EMBL" id="BARS01042965">
    <property type="protein sequence ID" value="GAG34553.1"/>
    <property type="molecule type" value="Genomic_DNA"/>
</dbReference>
<organism evidence="1">
    <name type="scientific">marine sediment metagenome</name>
    <dbReference type="NCBI Taxonomy" id="412755"/>
    <lineage>
        <taxon>unclassified sequences</taxon>
        <taxon>metagenomes</taxon>
        <taxon>ecological metagenomes</taxon>
    </lineage>
</organism>
<gene>
    <name evidence="1" type="ORF">S01H1_65115</name>
</gene>
<comment type="caution">
    <text evidence="1">The sequence shown here is derived from an EMBL/GenBank/DDBJ whole genome shotgun (WGS) entry which is preliminary data.</text>
</comment>
<name>X0XD33_9ZZZZ</name>
<proteinExistence type="predicted"/>
<dbReference type="AlphaFoldDB" id="X0XD33"/>
<reference evidence="1" key="1">
    <citation type="journal article" date="2014" name="Front. Microbiol.">
        <title>High frequency of phylogenetically diverse reductive dehalogenase-homologous genes in deep subseafloor sedimentary metagenomes.</title>
        <authorList>
            <person name="Kawai M."/>
            <person name="Futagami T."/>
            <person name="Toyoda A."/>
            <person name="Takaki Y."/>
            <person name="Nishi S."/>
            <person name="Hori S."/>
            <person name="Arai W."/>
            <person name="Tsubouchi T."/>
            <person name="Morono Y."/>
            <person name="Uchiyama I."/>
            <person name="Ito T."/>
            <person name="Fujiyama A."/>
            <person name="Inagaki F."/>
            <person name="Takami H."/>
        </authorList>
    </citation>
    <scope>NUCLEOTIDE SEQUENCE</scope>
    <source>
        <strain evidence="1">Expedition CK06-06</strain>
    </source>
</reference>